<proteinExistence type="predicted"/>
<gene>
    <name evidence="1" type="ORF">J5U22_00682</name>
</gene>
<keyword evidence="2" id="KW-1185">Reference proteome</keyword>
<organism evidence="1 2">
    <name type="scientific">Saccharolobus shibatae</name>
    <dbReference type="NCBI Taxonomy" id="2286"/>
    <lineage>
        <taxon>Archaea</taxon>
        <taxon>Thermoproteota</taxon>
        <taxon>Thermoprotei</taxon>
        <taxon>Sulfolobales</taxon>
        <taxon>Sulfolobaceae</taxon>
        <taxon>Saccharolobus</taxon>
    </lineage>
</organism>
<sequence length="41" mass="4636">MELPTVNEVTLYGIQLRDLVERPGQSLTLTLAPNILPETHY</sequence>
<dbReference type="EMBL" id="CP077713">
    <property type="protein sequence ID" value="QXJ34137.1"/>
    <property type="molecule type" value="Genomic_DNA"/>
</dbReference>
<dbReference type="AlphaFoldDB" id="A0A8F5BZ46"/>
<protein>
    <submittedName>
        <fullName evidence="1">Uncharacterized protein</fullName>
    </submittedName>
</protein>
<name>A0A8F5BZ46_9CREN</name>
<reference evidence="1 2" key="1">
    <citation type="journal article" date="2021" name="Environ. Microbiol.">
        <title>New insights into the diversity and evolution of the archaeal mobilome from three complete genomes of Saccharolobus shibatae.</title>
        <authorList>
            <person name="Medvedeva S."/>
            <person name="Brandt D."/>
            <person name="Cvirkaite-Krupovic V."/>
            <person name="Liu Y."/>
            <person name="Severinov K."/>
            <person name="Ishino S."/>
            <person name="Ishino Y."/>
            <person name="Prangishvili D."/>
            <person name="Kalinowski J."/>
            <person name="Krupovic M."/>
        </authorList>
    </citation>
    <scope>NUCLEOTIDE SEQUENCE [LARGE SCALE GENOMIC DNA]</scope>
    <source>
        <strain evidence="1 2">S38A</strain>
    </source>
</reference>
<evidence type="ECO:0000313" key="2">
    <source>
        <dbReference type="Proteomes" id="UP000694036"/>
    </source>
</evidence>
<dbReference type="Proteomes" id="UP000694036">
    <property type="component" value="Chromosome"/>
</dbReference>
<accession>A0A8F5BZ46</accession>
<evidence type="ECO:0000313" key="1">
    <source>
        <dbReference type="EMBL" id="QXJ34137.1"/>
    </source>
</evidence>